<dbReference type="Gene3D" id="2.30.30.40">
    <property type="entry name" value="SH3 Domains"/>
    <property type="match status" value="1"/>
</dbReference>
<dbReference type="SMART" id="SM00326">
    <property type="entry name" value="SH3"/>
    <property type="match status" value="1"/>
</dbReference>
<dbReference type="InterPro" id="IPR001452">
    <property type="entry name" value="SH3_domain"/>
</dbReference>
<name>A0AAN8XFG8_HALRR</name>
<evidence type="ECO:0000259" key="3">
    <source>
        <dbReference type="PROSITE" id="PS50002"/>
    </source>
</evidence>
<reference evidence="4 5" key="1">
    <citation type="submission" date="2023-11" db="EMBL/GenBank/DDBJ databases">
        <title>Halocaridina rubra genome assembly.</title>
        <authorList>
            <person name="Smith C."/>
        </authorList>
    </citation>
    <scope>NUCLEOTIDE SEQUENCE [LARGE SCALE GENOMIC DNA]</scope>
    <source>
        <strain evidence="4">EP-1</strain>
        <tissue evidence="4">Whole</tissue>
    </source>
</reference>
<proteinExistence type="predicted"/>
<keyword evidence="1 2" id="KW-0728">SH3 domain</keyword>
<organism evidence="4 5">
    <name type="scientific">Halocaridina rubra</name>
    <name type="common">Hawaiian red shrimp</name>
    <dbReference type="NCBI Taxonomy" id="373956"/>
    <lineage>
        <taxon>Eukaryota</taxon>
        <taxon>Metazoa</taxon>
        <taxon>Ecdysozoa</taxon>
        <taxon>Arthropoda</taxon>
        <taxon>Crustacea</taxon>
        <taxon>Multicrustacea</taxon>
        <taxon>Malacostraca</taxon>
        <taxon>Eumalacostraca</taxon>
        <taxon>Eucarida</taxon>
        <taxon>Decapoda</taxon>
        <taxon>Pleocyemata</taxon>
        <taxon>Caridea</taxon>
        <taxon>Atyoidea</taxon>
        <taxon>Atyidae</taxon>
        <taxon>Halocaridina</taxon>
    </lineage>
</organism>
<sequence length="91" mass="10371">MRALYSYDPSEDSLLPTCPSQTPQDIGLKFEKGDILQIVDQSDPNWWQAQLVGSGAKRTGLIPSQELEERRKAFVRQEYDYVHKIGICGTR</sequence>
<dbReference type="SUPFAM" id="SSF50044">
    <property type="entry name" value="SH3-domain"/>
    <property type="match status" value="1"/>
</dbReference>
<feature type="non-terminal residue" evidence="4">
    <location>
        <position position="91"/>
    </location>
</feature>
<protein>
    <submittedName>
        <fullName evidence="4">MAGUK p55 subfamily member 6</fullName>
    </submittedName>
</protein>
<dbReference type="Proteomes" id="UP001381693">
    <property type="component" value="Unassembled WGS sequence"/>
</dbReference>
<evidence type="ECO:0000313" key="4">
    <source>
        <dbReference type="EMBL" id="KAK7077254.1"/>
    </source>
</evidence>
<evidence type="ECO:0000256" key="1">
    <source>
        <dbReference type="ARBA" id="ARBA00022443"/>
    </source>
</evidence>
<dbReference type="PROSITE" id="PS50002">
    <property type="entry name" value="SH3"/>
    <property type="match status" value="1"/>
</dbReference>
<dbReference type="CDD" id="cd11862">
    <property type="entry name" value="SH3_MPP"/>
    <property type="match status" value="1"/>
</dbReference>
<gene>
    <name evidence="4" type="primary">MPP6_2</name>
    <name evidence="4" type="ORF">SK128_001206</name>
</gene>
<keyword evidence="5" id="KW-1185">Reference proteome</keyword>
<feature type="domain" description="SH3" evidence="3">
    <location>
        <begin position="1"/>
        <end position="72"/>
    </location>
</feature>
<dbReference type="InterPro" id="IPR036028">
    <property type="entry name" value="SH3-like_dom_sf"/>
</dbReference>
<dbReference type="InterPro" id="IPR050716">
    <property type="entry name" value="MAGUK"/>
</dbReference>
<evidence type="ECO:0000313" key="5">
    <source>
        <dbReference type="Proteomes" id="UP001381693"/>
    </source>
</evidence>
<dbReference type="Pfam" id="PF00018">
    <property type="entry name" value="SH3_1"/>
    <property type="match status" value="1"/>
</dbReference>
<dbReference type="EMBL" id="JAXCGZ010009448">
    <property type="protein sequence ID" value="KAK7077254.1"/>
    <property type="molecule type" value="Genomic_DNA"/>
</dbReference>
<dbReference type="PANTHER" id="PTHR23122">
    <property type="entry name" value="MEMBRANE-ASSOCIATED GUANYLATE KINASE MAGUK"/>
    <property type="match status" value="1"/>
</dbReference>
<evidence type="ECO:0000256" key="2">
    <source>
        <dbReference type="PROSITE-ProRule" id="PRU00192"/>
    </source>
</evidence>
<dbReference type="AlphaFoldDB" id="A0AAN8XFG8"/>
<accession>A0AAN8XFG8</accession>
<comment type="caution">
    <text evidence="4">The sequence shown here is derived from an EMBL/GenBank/DDBJ whole genome shotgun (WGS) entry which is preliminary data.</text>
</comment>